<dbReference type="RefSeq" id="WP_114279061.1">
    <property type="nucleotide sequence ID" value="NZ_QPJY01000002.1"/>
</dbReference>
<keyword evidence="2" id="KW-1185">Reference proteome</keyword>
<protein>
    <submittedName>
        <fullName evidence="1">Glycosyltransferase involved in cell wall biosynthesis</fullName>
    </submittedName>
</protein>
<name>A0A369CK82_9GAMM</name>
<reference evidence="1 2" key="1">
    <citation type="submission" date="2018-07" db="EMBL/GenBank/DDBJ databases">
        <title>Genomic Encyclopedia of Type Strains, Phase IV (KMG-IV): sequencing the most valuable type-strain genomes for metagenomic binning, comparative biology and taxonomic classification.</title>
        <authorList>
            <person name="Goeker M."/>
        </authorList>
    </citation>
    <scope>NUCLEOTIDE SEQUENCE [LARGE SCALE GENOMIC DNA]</scope>
    <source>
        <strain evidence="1 2">DSM 26407</strain>
    </source>
</reference>
<dbReference type="EMBL" id="QPJY01000002">
    <property type="protein sequence ID" value="RCX32254.1"/>
    <property type="molecule type" value="Genomic_DNA"/>
</dbReference>
<evidence type="ECO:0000313" key="1">
    <source>
        <dbReference type="EMBL" id="RCX32254.1"/>
    </source>
</evidence>
<comment type="caution">
    <text evidence="1">The sequence shown here is derived from an EMBL/GenBank/DDBJ whole genome shotgun (WGS) entry which is preliminary data.</text>
</comment>
<dbReference type="SUPFAM" id="SSF53756">
    <property type="entry name" value="UDP-Glycosyltransferase/glycogen phosphorylase"/>
    <property type="match status" value="1"/>
</dbReference>
<evidence type="ECO:0000313" key="2">
    <source>
        <dbReference type="Proteomes" id="UP000252707"/>
    </source>
</evidence>
<dbReference type="Pfam" id="PF13692">
    <property type="entry name" value="Glyco_trans_1_4"/>
    <property type="match status" value="1"/>
</dbReference>
<dbReference type="Gene3D" id="3.40.50.2000">
    <property type="entry name" value="Glycogen Phosphorylase B"/>
    <property type="match status" value="1"/>
</dbReference>
<dbReference type="AlphaFoldDB" id="A0A369CK82"/>
<sequence length="382" mass="42683">MTATCIVFLGYPIGDDGAPHQAMSALQLSRNNISVTYIAWGNQPPPDWLVEYPQLNYILVKKSGVASALLLVKRMLHEARKARVKYIYVQGAQQTPFAAILWMLGSRRRTIYHTQDFLGPGQHWLYEITEQFVARRADVVICNEVNRARFMASLYRLPKMPEVVPTALPADWPVPARDESLRRGLLSRLGMEELSGARLVIAGGPYGVDRMSPESLRALAQLPDNFALVFTGMDDSSRRAQLEADPGYPAVCGRVLCLERLPFDYLLRVYAACDIGLLLYPNSGIGHFYQCPGRLTEYLRCGLPVVAANYPGLDLLVRRHDIGAVADPYDPEEIGDVLARLGGVSSEELAATRARVQQIAVSNMNYEREAGRVWKRVFERDS</sequence>
<proteinExistence type="predicted"/>
<accession>A0A369CK82</accession>
<gene>
    <name evidence="1" type="ORF">DFQ59_102616</name>
</gene>
<organism evidence="1 2">
    <name type="scientific">Thioalbus denitrificans</name>
    <dbReference type="NCBI Taxonomy" id="547122"/>
    <lineage>
        <taxon>Bacteria</taxon>
        <taxon>Pseudomonadati</taxon>
        <taxon>Pseudomonadota</taxon>
        <taxon>Gammaproteobacteria</taxon>
        <taxon>Chromatiales</taxon>
        <taxon>Ectothiorhodospiraceae</taxon>
        <taxon>Thioalbus</taxon>
    </lineage>
</organism>
<dbReference type="OrthoDB" id="9764577at2"/>
<dbReference type="Proteomes" id="UP000252707">
    <property type="component" value="Unassembled WGS sequence"/>
</dbReference>
<dbReference type="GO" id="GO:0016740">
    <property type="term" value="F:transferase activity"/>
    <property type="evidence" value="ECO:0007669"/>
    <property type="project" value="UniProtKB-KW"/>
</dbReference>
<keyword evidence="1" id="KW-0808">Transferase</keyword>